<protein>
    <recommendedName>
        <fullName evidence="4">Yeast cell wall synthesis Kre9/Knh1-like N-terminal domain-containing protein</fullName>
    </recommendedName>
</protein>
<feature type="region of interest" description="Disordered" evidence="2">
    <location>
        <begin position="112"/>
        <end position="172"/>
    </location>
</feature>
<dbReference type="OrthoDB" id="5589325at2759"/>
<comment type="caution">
    <text evidence="5">The sequence shown here is derived from an EMBL/GenBank/DDBJ whole genome shotgun (WGS) entry which is preliminary data.</text>
</comment>
<evidence type="ECO:0000256" key="2">
    <source>
        <dbReference type="SAM" id="MobiDB-lite"/>
    </source>
</evidence>
<dbReference type="VEuPathDB" id="FungiDB:jhhlp_007098"/>
<sequence length="195" mass="19915">MKYATIILAALAAAVNAVKFTNSVIDPEPGKPFELTWSDASGAVTILLKTGPSSNLETVDTLVSGATGESATITLDPSKYPSGTYAFEIVDDSGVPNYSEQFAFQGSGTISKTASATGSSTRATTTLATTSSSATESSTSQSSTETETSSRTSSARPSRTSDADEEETSVPGAAGRVASPLALVLVTVAAMFYLN</sequence>
<gene>
    <name evidence="5" type="ORF">jhhlp_007098</name>
</gene>
<accession>A0A2N3N1P2</accession>
<proteinExistence type="predicted"/>
<feature type="domain" description="Yeast cell wall synthesis Kre9/Knh1-like N-terminal" evidence="4">
    <location>
        <begin position="27"/>
        <end position="102"/>
    </location>
</feature>
<name>A0A2N3N1P2_9PEZI</name>
<dbReference type="STRING" id="41688.A0A2N3N1P2"/>
<evidence type="ECO:0000313" key="6">
    <source>
        <dbReference type="Proteomes" id="UP000233524"/>
    </source>
</evidence>
<evidence type="ECO:0000256" key="1">
    <source>
        <dbReference type="ARBA" id="ARBA00022729"/>
    </source>
</evidence>
<dbReference type="Pfam" id="PF10342">
    <property type="entry name" value="Kre9_KNH"/>
    <property type="match status" value="1"/>
</dbReference>
<dbReference type="PANTHER" id="PTHR40633">
    <property type="entry name" value="MATRIX PROTEIN, PUTATIVE (AFU_ORTHOLOGUE AFUA_8G05410)-RELATED"/>
    <property type="match status" value="1"/>
</dbReference>
<evidence type="ECO:0000259" key="4">
    <source>
        <dbReference type="Pfam" id="PF10342"/>
    </source>
</evidence>
<dbReference type="InParanoid" id="A0A2N3N1P2"/>
<reference evidence="5 6" key="1">
    <citation type="journal article" date="2017" name="G3 (Bethesda)">
        <title>First Draft Genome Sequence of the Pathogenic Fungus Lomentospora prolificans (Formerly Scedosporium prolificans).</title>
        <authorList>
            <person name="Luo R."/>
            <person name="Zimin A."/>
            <person name="Workman R."/>
            <person name="Fan Y."/>
            <person name="Pertea G."/>
            <person name="Grossman N."/>
            <person name="Wear M.P."/>
            <person name="Jia B."/>
            <person name="Miller H."/>
            <person name="Casadevall A."/>
            <person name="Timp W."/>
            <person name="Zhang S.X."/>
            <person name="Salzberg S.L."/>
        </authorList>
    </citation>
    <scope>NUCLEOTIDE SEQUENCE [LARGE SCALE GENOMIC DNA]</scope>
    <source>
        <strain evidence="5 6">JHH-5317</strain>
    </source>
</reference>
<feature type="compositionally biased region" description="Low complexity" evidence="2">
    <location>
        <begin position="112"/>
        <end position="160"/>
    </location>
</feature>
<feature type="signal peptide" evidence="3">
    <location>
        <begin position="1"/>
        <end position="17"/>
    </location>
</feature>
<evidence type="ECO:0000313" key="5">
    <source>
        <dbReference type="EMBL" id="PKS06350.1"/>
    </source>
</evidence>
<evidence type="ECO:0000256" key="3">
    <source>
        <dbReference type="SAM" id="SignalP"/>
    </source>
</evidence>
<dbReference type="InterPro" id="IPR052982">
    <property type="entry name" value="SRP1/TIP1-like"/>
</dbReference>
<keyword evidence="1 3" id="KW-0732">Signal</keyword>
<dbReference type="EMBL" id="NLAX01001034">
    <property type="protein sequence ID" value="PKS06350.1"/>
    <property type="molecule type" value="Genomic_DNA"/>
</dbReference>
<feature type="chain" id="PRO_5014742633" description="Yeast cell wall synthesis Kre9/Knh1-like N-terminal domain-containing protein" evidence="3">
    <location>
        <begin position="18"/>
        <end position="195"/>
    </location>
</feature>
<dbReference type="AlphaFoldDB" id="A0A2N3N1P2"/>
<organism evidence="5 6">
    <name type="scientific">Lomentospora prolificans</name>
    <dbReference type="NCBI Taxonomy" id="41688"/>
    <lineage>
        <taxon>Eukaryota</taxon>
        <taxon>Fungi</taxon>
        <taxon>Dikarya</taxon>
        <taxon>Ascomycota</taxon>
        <taxon>Pezizomycotina</taxon>
        <taxon>Sordariomycetes</taxon>
        <taxon>Hypocreomycetidae</taxon>
        <taxon>Microascales</taxon>
        <taxon>Microascaceae</taxon>
        <taxon>Lomentospora</taxon>
    </lineage>
</organism>
<dbReference type="Proteomes" id="UP000233524">
    <property type="component" value="Unassembled WGS sequence"/>
</dbReference>
<dbReference type="PANTHER" id="PTHR40633:SF1">
    <property type="entry name" value="GPI ANCHORED SERINE-THREONINE RICH PROTEIN (AFU_ORTHOLOGUE AFUA_1G03630)"/>
    <property type="match status" value="1"/>
</dbReference>
<keyword evidence="6" id="KW-1185">Reference proteome</keyword>
<dbReference type="InterPro" id="IPR018466">
    <property type="entry name" value="Kre9/Knh1-like_N"/>
</dbReference>